<sequence length="106" mass="10788">MADEHAPEPEAAAVVPVTPVPVTPVDSGPAAIVAPPPDYSAGGVPSLDFVRDKIEGRFARSLGSAELAGETPEARSAAEQQAEREKAAQDKLAAIRNSLRGSGSGT</sequence>
<dbReference type="KEGG" id="nml:Namu_5275"/>
<organism evidence="2 3">
    <name type="scientific">Nakamurella multipartita (strain ATCC 700099 / DSM 44233 / CIP 104796 / JCM 9543 / NBRC 105858 / Y-104)</name>
    <name type="common">Microsphaera multipartita</name>
    <dbReference type="NCBI Taxonomy" id="479431"/>
    <lineage>
        <taxon>Bacteria</taxon>
        <taxon>Bacillati</taxon>
        <taxon>Actinomycetota</taxon>
        <taxon>Actinomycetes</taxon>
        <taxon>Nakamurellales</taxon>
        <taxon>Nakamurellaceae</taxon>
        <taxon>Nakamurella</taxon>
    </lineage>
</organism>
<dbReference type="InParanoid" id="C8XD51"/>
<evidence type="ECO:0000256" key="1">
    <source>
        <dbReference type="SAM" id="MobiDB-lite"/>
    </source>
</evidence>
<dbReference type="RefSeq" id="WP_015750346.1">
    <property type="nucleotide sequence ID" value="NC_013235.1"/>
</dbReference>
<evidence type="ECO:0008006" key="4">
    <source>
        <dbReference type="Google" id="ProtNLM"/>
    </source>
</evidence>
<protein>
    <recommendedName>
        <fullName evidence="4">PspA domain-containing protein</fullName>
    </recommendedName>
</protein>
<evidence type="ECO:0000313" key="3">
    <source>
        <dbReference type="Proteomes" id="UP000002218"/>
    </source>
</evidence>
<reference evidence="2 3" key="2">
    <citation type="journal article" date="2010" name="Stand. Genomic Sci.">
        <title>Complete genome sequence of Nakamurella multipartita type strain (Y-104).</title>
        <authorList>
            <person name="Tice H."/>
            <person name="Mayilraj S."/>
            <person name="Sims D."/>
            <person name="Lapidus A."/>
            <person name="Nolan M."/>
            <person name="Lucas S."/>
            <person name="Glavina Del Rio T."/>
            <person name="Copeland A."/>
            <person name="Cheng J.F."/>
            <person name="Meincke L."/>
            <person name="Bruce D."/>
            <person name="Goodwin L."/>
            <person name="Pitluck S."/>
            <person name="Ivanova N."/>
            <person name="Mavromatis K."/>
            <person name="Ovchinnikova G."/>
            <person name="Pati A."/>
            <person name="Chen A."/>
            <person name="Palaniappan K."/>
            <person name="Land M."/>
            <person name="Hauser L."/>
            <person name="Chang Y.J."/>
            <person name="Jeffries C.D."/>
            <person name="Detter J.C."/>
            <person name="Brettin T."/>
            <person name="Rohde M."/>
            <person name="Goker M."/>
            <person name="Bristow J."/>
            <person name="Eisen J.A."/>
            <person name="Markowitz V."/>
            <person name="Hugenholtz P."/>
            <person name="Kyrpides N.C."/>
            <person name="Klenk H.P."/>
            <person name="Chen F."/>
        </authorList>
    </citation>
    <scope>NUCLEOTIDE SEQUENCE [LARGE SCALE GENOMIC DNA]</scope>
    <source>
        <strain evidence="3">ATCC 700099 / DSM 44233 / CIP 104796 / JCM 9543 / NBRC 105858 / Y-104</strain>
    </source>
</reference>
<feature type="region of interest" description="Disordered" evidence="1">
    <location>
        <begin position="1"/>
        <end position="20"/>
    </location>
</feature>
<dbReference type="AlphaFoldDB" id="C8XD51"/>
<proteinExistence type="predicted"/>
<gene>
    <name evidence="2" type="ordered locus">Namu_5275</name>
</gene>
<dbReference type="STRING" id="479431.Namu_5275"/>
<dbReference type="Proteomes" id="UP000002218">
    <property type="component" value="Chromosome"/>
</dbReference>
<dbReference type="EMBL" id="CP001737">
    <property type="protein sequence ID" value="ACV81541.1"/>
    <property type="molecule type" value="Genomic_DNA"/>
</dbReference>
<evidence type="ECO:0000313" key="2">
    <source>
        <dbReference type="EMBL" id="ACV81541.1"/>
    </source>
</evidence>
<feature type="region of interest" description="Disordered" evidence="1">
    <location>
        <begin position="64"/>
        <end position="88"/>
    </location>
</feature>
<reference evidence="3" key="1">
    <citation type="submission" date="2009-09" db="EMBL/GenBank/DDBJ databases">
        <title>The complete genome of Nakamurella multipartita DSM 44233.</title>
        <authorList>
            <consortium name="US DOE Joint Genome Institute (JGI-PGF)"/>
            <person name="Lucas S."/>
            <person name="Copeland A."/>
            <person name="Lapidus A."/>
            <person name="Glavina del Rio T."/>
            <person name="Dalin E."/>
            <person name="Tice H."/>
            <person name="Bruce D."/>
            <person name="Goodwin L."/>
            <person name="Pitluck S."/>
            <person name="Kyrpides N."/>
            <person name="Mavromatis K."/>
            <person name="Ivanova N."/>
            <person name="Ovchinnikova G."/>
            <person name="Sims D."/>
            <person name="Meincke L."/>
            <person name="Brettin T."/>
            <person name="Detter J.C."/>
            <person name="Han C."/>
            <person name="Larimer F."/>
            <person name="Land M."/>
            <person name="Hauser L."/>
            <person name="Markowitz V."/>
            <person name="Cheng J.-F."/>
            <person name="Hugenholtz P."/>
            <person name="Woyke T."/>
            <person name="Wu D."/>
            <person name="Klenk H.-P."/>
            <person name="Eisen J.A."/>
        </authorList>
    </citation>
    <scope>NUCLEOTIDE SEQUENCE [LARGE SCALE GENOMIC DNA]</scope>
    <source>
        <strain evidence="3">ATCC 700099 / DSM 44233 / CIP 104796 / JCM 9543 / NBRC 105858 / Y-104</strain>
    </source>
</reference>
<dbReference type="HOGENOM" id="CLU_125465_1_0_11"/>
<dbReference type="eggNOG" id="ENOG502ZF4Y">
    <property type="taxonomic scope" value="Bacteria"/>
</dbReference>
<accession>C8XD51</accession>
<name>C8XD51_NAKMY</name>
<keyword evidence="3" id="KW-1185">Reference proteome</keyword>